<reference evidence="2 3" key="1">
    <citation type="journal article" date="2024" name="IMA Fungus">
        <title>Apiospora arundinis, a panoply of carbohydrate-active enzymes and secondary metabolites.</title>
        <authorList>
            <person name="Sorensen T."/>
            <person name="Petersen C."/>
            <person name="Muurmann A.T."/>
            <person name="Christiansen J.V."/>
            <person name="Brundto M.L."/>
            <person name="Overgaard C.K."/>
            <person name="Boysen A.T."/>
            <person name="Wollenberg R.D."/>
            <person name="Larsen T.O."/>
            <person name="Sorensen J.L."/>
            <person name="Nielsen K.L."/>
            <person name="Sondergaard T.E."/>
        </authorList>
    </citation>
    <scope>NUCLEOTIDE SEQUENCE [LARGE SCALE GENOMIC DNA]</scope>
    <source>
        <strain evidence="2 3">AAU 773</strain>
    </source>
</reference>
<proteinExistence type="predicted"/>
<sequence length="120" mass="13115">MSFSLANRTKVVVPDLDGSLRSHQPSSGEGVYTYASQEGLAFNTPPAADACHFALSPEPIREEMKEEQPKPRQSSSTMARRKSSTNSSGDVATPPPPQAKKKKYTRAFSHRARTGCMTCR</sequence>
<name>A0ABR2IGS5_9PEZI</name>
<accession>A0ABR2IGS5</accession>
<evidence type="ECO:0000313" key="2">
    <source>
        <dbReference type="EMBL" id="KAK8862780.1"/>
    </source>
</evidence>
<protein>
    <submittedName>
        <fullName evidence="2">Uncharacterized protein</fullName>
    </submittedName>
</protein>
<dbReference type="EMBL" id="JAPCWZ010000005">
    <property type="protein sequence ID" value="KAK8862780.1"/>
    <property type="molecule type" value="Genomic_DNA"/>
</dbReference>
<comment type="caution">
    <text evidence="2">The sequence shown here is derived from an EMBL/GenBank/DDBJ whole genome shotgun (WGS) entry which is preliminary data.</text>
</comment>
<evidence type="ECO:0000256" key="1">
    <source>
        <dbReference type="SAM" id="MobiDB-lite"/>
    </source>
</evidence>
<feature type="compositionally biased region" description="Polar residues" evidence="1">
    <location>
        <begin position="71"/>
        <end position="90"/>
    </location>
</feature>
<feature type="compositionally biased region" description="Basic residues" evidence="1">
    <location>
        <begin position="99"/>
        <end position="113"/>
    </location>
</feature>
<feature type="compositionally biased region" description="Basic and acidic residues" evidence="1">
    <location>
        <begin position="59"/>
        <end position="70"/>
    </location>
</feature>
<gene>
    <name evidence="2" type="ORF">PGQ11_009015</name>
</gene>
<evidence type="ECO:0000313" key="3">
    <source>
        <dbReference type="Proteomes" id="UP001390339"/>
    </source>
</evidence>
<dbReference type="Proteomes" id="UP001390339">
    <property type="component" value="Unassembled WGS sequence"/>
</dbReference>
<keyword evidence="3" id="KW-1185">Reference proteome</keyword>
<organism evidence="2 3">
    <name type="scientific">Apiospora arundinis</name>
    <dbReference type="NCBI Taxonomy" id="335852"/>
    <lineage>
        <taxon>Eukaryota</taxon>
        <taxon>Fungi</taxon>
        <taxon>Dikarya</taxon>
        <taxon>Ascomycota</taxon>
        <taxon>Pezizomycotina</taxon>
        <taxon>Sordariomycetes</taxon>
        <taxon>Xylariomycetidae</taxon>
        <taxon>Amphisphaeriales</taxon>
        <taxon>Apiosporaceae</taxon>
        <taxon>Apiospora</taxon>
    </lineage>
</organism>
<feature type="region of interest" description="Disordered" evidence="1">
    <location>
        <begin position="56"/>
        <end position="120"/>
    </location>
</feature>